<dbReference type="EMBL" id="QLMC01000003">
    <property type="protein sequence ID" value="RAJ97951.1"/>
    <property type="molecule type" value="Genomic_DNA"/>
</dbReference>
<keyword evidence="2" id="KW-1185">Reference proteome</keyword>
<name>A0A327WXQ5_LARAB</name>
<gene>
    <name evidence="1" type="ORF">LX87_02858</name>
</gene>
<sequence>MEKQLHWVKEAFSRQVVIMDGDRVVGGMHRDLLVRDVDAYLNHVHIFFDVTGFLVHSVNIHHKNAGDKIIGRIDFGVFNGANVLLETGEKYTWRRENFMMHEWSLVADDPDTRSERELVHYDRTRKFLTDEGTIELVTEMPNAEMLILTGLFVRNYFLRKRKIATT</sequence>
<dbReference type="OrthoDB" id="955690at2"/>
<dbReference type="Proteomes" id="UP000248790">
    <property type="component" value="Unassembled WGS sequence"/>
</dbReference>
<evidence type="ECO:0000313" key="1">
    <source>
        <dbReference type="EMBL" id="RAJ97951.1"/>
    </source>
</evidence>
<protein>
    <submittedName>
        <fullName evidence="1">Uncharacterized protein</fullName>
    </submittedName>
</protein>
<accession>A0A327WXQ5</accession>
<comment type="caution">
    <text evidence="1">The sequence shown here is derived from an EMBL/GenBank/DDBJ whole genome shotgun (WGS) entry which is preliminary data.</text>
</comment>
<evidence type="ECO:0000313" key="2">
    <source>
        <dbReference type="Proteomes" id="UP000248790"/>
    </source>
</evidence>
<organism evidence="1 2">
    <name type="scientific">Larkinella arboricola</name>
    <dbReference type="NCBI Taxonomy" id="643671"/>
    <lineage>
        <taxon>Bacteria</taxon>
        <taxon>Pseudomonadati</taxon>
        <taxon>Bacteroidota</taxon>
        <taxon>Cytophagia</taxon>
        <taxon>Cytophagales</taxon>
        <taxon>Spirosomataceae</taxon>
        <taxon>Larkinella</taxon>
    </lineage>
</organism>
<dbReference type="AlphaFoldDB" id="A0A327WXQ5"/>
<proteinExistence type="predicted"/>
<reference evidence="1 2" key="1">
    <citation type="submission" date="2018-06" db="EMBL/GenBank/DDBJ databases">
        <title>Genomic Encyclopedia of Archaeal and Bacterial Type Strains, Phase II (KMG-II): from individual species to whole genera.</title>
        <authorList>
            <person name="Goeker M."/>
        </authorList>
    </citation>
    <scope>NUCLEOTIDE SEQUENCE [LARGE SCALE GENOMIC DNA]</scope>
    <source>
        <strain evidence="1 2">DSM 21851</strain>
    </source>
</reference>
<dbReference type="RefSeq" id="WP_111628899.1">
    <property type="nucleotide sequence ID" value="NZ_QLMC01000003.1"/>
</dbReference>